<proteinExistence type="inferred from homology"/>
<dbReference type="SUPFAM" id="SSF55920">
    <property type="entry name" value="Creatinase/aminopeptidase"/>
    <property type="match status" value="1"/>
</dbReference>
<comment type="similarity">
    <text evidence="3">Belongs to the peptidase M24B family.</text>
</comment>
<gene>
    <name evidence="9" type="ORF">RM863_39150</name>
</gene>
<evidence type="ECO:0000256" key="2">
    <source>
        <dbReference type="ARBA" id="ARBA00001936"/>
    </source>
</evidence>
<evidence type="ECO:0000313" key="9">
    <source>
        <dbReference type="EMBL" id="MDT0478142.1"/>
    </source>
</evidence>
<evidence type="ECO:0000256" key="4">
    <source>
        <dbReference type="ARBA" id="ARBA00012574"/>
    </source>
</evidence>
<accession>A0ABU2UXW7</accession>
<dbReference type="InterPro" id="IPR036005">
    <property type="entry name" value="Creatinase/aminopeptidase-like"/>
</dbReference>
<dbReference type="EC" id="3.4.11.9" evidence="4"/>
<evidence type="ECO:0000256" key="6">
    <source>
        <dbReference type="ARBA" id="ARBA00022801"/>
    </source>
</evidence>
<evidence type="ECO:0000313" key="10">
    <source>
        <dbReference type="Proteomes" id="UP001180489"/>
    </source>
</evidence>
<dbReference type="RefSeq" id="WP_311638084.1">
    <property type="nucleotide sequence ID" value="NZ_JAVRFF010000160.1"/>
</dbReference>
<sequence>HDCAKARTELYVEGTLAAGMVLTVEPGLYFQADDLTVPEEFRGIGVRIEDDFLVTEDGNENLSAGLPRAADEVEAWMARLRG</sequence>
<protein>
    <recommendedName>
        <fullName evidence="4">Xaa-Pro aminopeptidase</fullName>
        <ecNumber evidence="4">3.4.11.9</ecNumber>
    </recommendedName>
</protein>
<evidence type="ECO:0000256" key="7">
    <source>
        <dbReference type="ARBA" id="ARBA00023211"/>
    </source>
</evidence>
<reference evidence="9" key="1">
    <citation type="submission" date="2024-05" db="EMBL/GenBank/DDBJ databases">
        <title>30 novel species of actinomycetes from the DSMZ collection.</title>
        <authorList>
            <person name="Nouioui I."/>
        </authorList>
    </citation>
    <scope>NUCLEOTIDE SEQUENCE</scope>
    <source>
        <strain evidence="9">DSM 41014</strain>
    </source>
</reference>
<keyword evidence="6" id="KW-0378">Hydrolase</keyword>
<dbReference type="InterPro" id="IPR000994">
    <property type="entry name" value="Pept_M24"/>
</dbReference>
<feature type="non-terminal residue" evidence="9">
    <location>
        <position position="1"/>
    </location>
</feature>
<evidence type="ECO:0000259" key="8">
    <source>
        <dbReference type="Pfam" id="PF00557"/>
    </source>
</evidence>
<evidence type="ECO:0000256" key="1">
    <source>
        <dbReference type="ARBA" id="ARBA00001424"/>
    </source>
</evidence>
<dbReference type="Pfam" id="PF00557">
    <property type="entry name" value="Peptidase_M24"/>
    <property type="match status" value="1"/>
</dbReference>
<keyword evidence="10" id="KW-1185">Reference proteome</keyword>
<dbReference type="EMBL" id="JAVRFF010000160">
    <property type="protein sequence ID" value="MDT0478142.1"/>
    <property type="molecule type" value="Genomic_DNA"/>
</dbReference>
<comment type="cofactor">
    <cofactor evidence="2">
        <name>Mn(2+)</name>
        <dbReference type="ChEBI" id="CHEBI:29035"/>
    </cofactor>
</comment>
<dbReference type="Gene3D" id="3.90.230.10">
    <property type="entry name" value="Creatinase/methionine aminopeptidase superfamily"/>
    <property type="match status" value="1"/>
</dbReference>
<comment type="caution">
    <text evidence="9">The sequence shown here is derived from an EMBL/GenBank/DDBJ whole genome shotgun (WGS) entry which is preliminary data.</text>
</comment>
<feature type="domain" description="Peptidase M24" evidence="8">
    <location>
        <begin position="13"/>
        <end position="56"/>
    </location>
</feature>
<dbReference type="Proteomes" id="UP001180489">
    <property type="component" value="Unassembled WGS sequence"/>
</dbReference>
<keyword evidence="5" id="KW-0479">Metal-binding</keyword>
<dbReference type="InterPro" id="IPR052433">
    <property type="entry name" value="X-Pro_dipept-like"/>
</dbReference>
<name>A0ABU2UXW7_9ACTN</name>
<comment type="catalytic activity">
    <reaction evidence="1">
        <text>Release of any N-terminal amino acid, including proline, that is linked to proline, even from a dipeptide or tripeptide.</text>
        <dbReference type="EC" id="3.4.11.9"/>
    </reaction>
</comment>
<dbReference type="PANTHER" id="PTHR43226:SF4">
    <property type="entry name" value="XAA-PRO AMINOPEPTIDASE 3"/>
    <property type="match status" value="1"/>
</dbReference>
<evidence type="ECO:0000256" key="3">
    <source>
        <dbReference type="ARBA" id="ARBA00008766"/>
    </source>
</evidence>
<organism evidence="9 10">
    <name type="scientific">Streptomyces hintoniae</name>
    <dbReference type="NCBI Taxonomy" id="3075521"/>
    <lineage>
        <taxon>Bacteria</taxon>
        <taxon>Bacillati</taxon>
        <taxon>Actinomycetota</taxon>
        <taxon>Actinomycetes</taxon>
        <taxon>Kitasatosporales</taxon>
        <taxon>Streptomycetaceae</taxon>
        <taxon>Streptomyces</taxon>
    </lineage>
</organism>
<dbReference type="PANTHER" id="PTHR43226">
    <property type="entry name" value="XAA-PRO AMINOPEPTIDASE 3"/>
    <property type="match status" value="1"/>
</dbReference>
<evidence type="ECO:0000256" key="5">
    <source>
        <dbReference type="ARBA" id="ARBA00022723"/>
    </source>
</evidence>
<keyword evidence="7" id="KW-0464">Manganese</keyword>